<evidence type="ECO:0000313" key="13">
    <source>
        <dbReference type="Proteomes" id="UP000315369"/>
    </source>
</evidence>
<evidence type="ECO:0000256" key="6">
    <source>
        <dbReference type="ARBA" id="ARBA00023002"/>
    </source>
</evidence>
<feature type="binding site" evidence="9">
    <location>
        <begin position="188"/>
        <end position="189"/>
    </location>
    <ligand>
        <name>FAD</name>
        <dbReference type="ChEBI" id="CHEBI:57692"/>
    </ligand>
</feature>
<dbReference type="EMBL" id="VIFM01000124">
    <property type="protein sequence ID" value="TQF12816.1"/>
    <property type="molecule type" value="Genomic_DNA"/>
</dbReference>
<accession>A0A540WUZ9</accession>
<name>A0A540WUZ9_9BACT</name>
<dbReference type="AlphaFoldDB" id="A0A540WUZ9"/>
<organism evidence="12 13">
    <name type="scientific">Myxococcus llanfairpwllgwyngyllgogerychwyrndrobwllllantysiliogogogochensis</name>
    <dbReference type="NCBI Taxonomy" id="2590453"/>
    <lineage>
        <taxon>Bacteria</taxon>
        <taxon>Pseudomonadati</taxon>
        <taxon>Myxococcota</taxon>
        <taxon>Myxococcia</taxon>
        <taxon>Myxococcales</taxon>
        <taxon>Cystobacterineae</taxon>
        <taxon>Myxococcaceae</taxon>
        <taxon>Myxococcus</taxon>
    </lineage>
</organism>
<dbReference type="GO" id="GO:0050361">
    <property type="term" value="F:tryptophan 2-monooxygenase activity"/>
    <property type="evidence" value="ECO:0007669"/>
    <property type="project" value="UniProtKB-EC"/>
</dbReference>
<evidence type="ECO:0000256" key="10">
    <source>
        <dbReference type="SAM" id="MobiDB-lite"/>
    </source>
</evidence>
<evidence type="ECO:0000259" key="11">
    <source>
        <dbReference type="Pfam" id="PF01593"/>
    </source>
</evidence>
<proteinExistence type="inferred from homology"/>
<dbReference type="SUPFAM" id="SSF54373">
    <property type="entry name" value="FAD-linked reductases, C-terminal domain"/>
    <property type="match status" value="1"/>
</dbReference>
<dbReference type="Gene3D" id="1.10.405.10">
    <property type="entry name" value="Guanine Nucleotide Dissociation Inhibitor, domain 1"/>
    <property type="match status" value="1"/>
</dbReference>
<dbReference type="PANTHER" id="PTHR10742:SF410">
    <property type="entry name" value="LYSINE-SPECIFIC HISTONE DEMETHYLASE 2"/>
    <property type="match status" value="1"/>
</dbReference>
<dbReference type="EC" id="1.13.12.3" evidence="4"/>
<feature type="binding site" evidence="9">
    <location>
        <position position="503"/>
    </location>
    <ligand>
        <name>substrate</name>
    </ligand>
</feature>
<dbReference type="Gene3D" id="3.50.50.60">
    <property type="entry name" value="FAD/NAD(P)-binding domain"/>
    <property type="match status" value="1"/>
</dbReference>
<comment type="similarity">
    <text evidence="3">Belongs to the tryptophan 2-monooxygenase family.</text>
</comment>
<dbReference type="SUPFAM" id="SSF51905">
    <property type="entry name" value="FAD/NAD(P)-binding domain"/>
    <property type="match status" value="1"/>
</dbReference>
<dbReference type="OrthoDB" id="337830at2"/>
<evidence type="ECO:0000256" key="2">
    <source>
        <dbReference type="ARBA" id="ARBA00004814"/>
    </source>
</evidence>
<dbReference type="Proteomes" id="UP000315369">
    <property type="component" value="Unassembled WGS sequence"/>
</dbReference>
<dbReference type="GO" id="GO:0009851">
    <property type="term" value="P:auxin biosynthetic process"/>
    <property type="evidence" value="ECO:0007669"/>
    <property type="project" value="UniProtKB-KW"/>
</dbReference>
<dbReference type="InterPro" id="IPR001613">
    <property type="entry name" value="Flavin_amine_oxidase"/>
</dbReference>
<evidence type="ECO:0000256" key="5">
    <source>
        <dbReference type="ARBA" id="ARBA00017871"/>
    </source>
</evidence>
<dbReference type="PANTHER" id="PTHR10742">
    <property type="entry name" value="FLAVIN MONOAMINE OXIDASE"/>
    <property type="match status" value="1"/>
</dbReference>
<evidence type="ECO:0000313" key="12">
    <source>
        <dbReference type="EMBL" id="TQF12816.1"/>
    </source>
</evidence>
<dbReference type="Pfam" id="PF01593">
    <property type="entry name" value="Amino_oxidase"/>
    <property type="match status" value="1"/>
</dbReference>
<dbReference type="InterPro" id="IPR036188">
    <property type="entry name" value="FAD/NAD-bd_sf"/>
</dbReference>
<feature type="region of interest" description="Disordered" evidence="10">
    <location>
        <begin position="27"/>
        <end position="49"/>
    </location>
</feature>
<evidence type="ECO:0000256" key="3">
    <source>
        <dbReference type="ARBA" id="ARBA00005833"/>
    </source>
</evidence>
<dbReference type="InterPro" id="IPR002937">
    <property type="entry name" value="Amino_oxidase"/>
</dbReference>
<dbReference type="PRINTS" id="PR00757">
    <property type="entry name" value="AMINEOXDASEF"/>
</dbReference>
<evidence type="ECO:0000256" key="4">
    <source>
        <dbReference type="ARBA" id="ARBA00012535"/>
    </source>
</evidence>
<sequence length="628" mass="67091">MTSASSPVTGAGMQAVSSAASPSIALTADARTPTRGPVAHVTDTPRATGPGRAHCFTVGVFNDRHPCIKRCAPRQALEGERAQSLSFLEFCMPRTPLFDLFRQTTRKALAAASPEANALEARRVARMDRRSVLKGVTALGMGMAVRAARAEEARPPAALRVGIVGAGLAGLACAYELRCSGVQATVHEARERTGGRVFSMGGAFGGPVIFPGQVVERGGEFIDSGHSTILGYAREFHLEREDLLRVPGDVFYFFGGQLYSEADILEEYCPLIAAINQDLSRLSEAPTAADHTELDRRFDLLDLVTYLEARNTGPLVKAAIIAAYEAEYGQAADELSCLNLLFLIQTEQCRRFEPYGESDERYRLLGGNQQIPRELAARLPGQVRQGERLESVRKTPTGALSLTLRRGSTSYTATYDVVVLAIPFTVLRRVELAASLGLPAWKTRVIRELGYGTNAKMMVGYRGPVWRASGCSGASYSDLMNHQATWETNPTRATAGDAVLTDFASGPRGAGMDPGNVAGEAERFVAAMGRVVPGTAGAVKRGVDRRIVAHLEHWPSNPNALGSYSSYRPGQFTSLAGTEGTPVGNLYFAGEHTSSFYEAQGYMEGAAATGKSTAQAILAMANVAVASG</sequence>
<evidence type="ECO:0000256" key="8">
    <source>
        <dbReference type="ARBA" id="ARBA00047321"/>
    </source>
</evidence>
<evidence type="ECO:0000256" key="1">
    <source>
        <dbReference type="ARBA" id="ARBA00001974"/>
    </source>
</evidence>
<comment type="caution">
    <text evidence="12">The sequence shown here is derived from an EMBL/GenBank/DDBJ whole genome shotgun (WGS) entry which is preliminary data.</text>
</comment>
<keyword evidence="7" id="KW-0073">Auxin biosynthesis</keyword>
<dbReference type="Gene3D" id="3.90.660.10">
    <property type="match status" value="1"/>
</dbReference>
<gene>
    <name evidence="12" type="ORF">FJV41_27210</name>
</gene>
<feature type="domain" description="Amine oxidase" evidence="11">
    <location>
        <begin position="168"/>
        <end position="618"/>
    </location>
</feature>
<protein>
    <recommendedName>
        <fullName evidence="5">Tryptophan 2-monooxygenase</fullName>
        <ecNumber evidence="4">1.13.12.3</ecNumber>
    </recommendedName>
</protein>
<keyword evidence="13" id="KW-1185">Reference proteome</keyword>
<evidence type="ECO:0000256" key="9">
    <source>
        <dbReference type="PIRSR" id="PIRSR601613-1"/>
    </source>
</evidence>
<reference evidence="12 13" key="1">
    <citation type="submission" date="2019-06" db="EMBL/GenBank/DDBJ databases">
        <authorList>
            <person name="Livingstone P."/>
            <person name="Whitworth D."/>
        </authorList>
    </citation>
    <scope>NUCLEOTIDE SEQUENCE [LARGE SCALE GENOMIC DNA]</scope>
    <source>
        <strain evidence="12 13">AM401</strain>
    </source>
</reference>
<keyword evidence="6" id="KW-0560">Oxidoreductase</keyword>
<comment type="catalytic activity">
    <reaction evidence="8">
        <text>L-tryptophan + O2 = indole-3-acetamide + CO2 + H2O</text>
        <dbReference type="Rhea" id="RHEA:16165"/>
        <dbReference type="ChEBI" id="CHEBI:15377"/>
        <dbReference type="ChEBI" id="CHEBI:15379"/>
        <dbReference type="ChEBI" id="CHEBI:16031"/>
        <dbReference type="ChEBI" id="CHEBI:16526"/>
        <dbReference type="ChEBI" id="CHEBI:57912"/>
        <dbReference type="EC" id="1.13.12.3"/>
    </reaction>
</comment>
<comment type="cofactor">
    <cofactor evidence="1">
        <name>FAD</name>
        <dbReference type="ChEBI" id="CHEBI:57692"/>
    </cofactor>
</comment>
<dbReference type="InterPro" id="IPR050281">
    <property type="entry name" value="Flavin_monoamine_oxidase"/>
</dbReference>
<evidence type="ECO:0000256" key="7">
    <source>
        <dbReference type="ARBA" id="ARBA00023070"/>
    </source>
</evidence>
<comment type="pathway">
    <text evidence="2">Plant hormone metabolism; auxin biosynthesis.</text>
</comment>